<evidence type="ECO:0000313" key="4">
    <source>
        <dbReference type="Proteomes" id="UP000433577"/>
    </source>
</evidence>
<evidence type="ECO:0000256" key="1">
    <source>
        <dbReference type="ARBA" id="ARBA00008950"/>
    </source>
</evidence>
<dbReference type="InterPro" id="IPR029052">
    <property type="entry name" value="Metallo-depent_PP-like"/>
</dbReference>
<gene>
    <name evidence="3" type="ORF">FAZ98_22370</name>
</gene>
<keyword evidence="4" id="KW-1185">Reference proteome</keyword>
<dbReference type="SUPFAM" id="SSF56300">
    <property type="entry name" value="Metallo-dependent phosphatases"/>
    <property type="match status" value="1"/>
</dbReference>
<reference evidence="3 4" key="1">
    <citation type="submission" date="2019-12" db="EMBL/GenBank/DDBJ databases">
        <title>Paraburkholderia acidiphila 7Q-K02 sp. nov and Paraburkholderia acidisoli DHF22 sp. nov., two strains isolated from forest soil.</title>
        <authorList>
            <person name="Gao Z."/>
            <person name="Qiu L."/>
        </authorList>
    </citation>
    <scope>NUCLEOTIDE SEQUENCE [LARGE SCALE GENOMIC DNA]</scope>
    <source>
        <strain evidence="3 4">DHF22</strain>
    </source>
</reference>
<dbReference type="EMBL" id="CP046915">
    <property type="protein sequence ID" value="QGZ64590.1"/>
    <property type="molecule type" value="Genomic_DNA"/>
</dbReference>
<protein>
    <recommendedName>
        <fullName evidence="2">Calcineurin-like phosphoesterase domain-containing protein</fullName>
    </recommendedName>
</protein>
<dbReference type="Proteomes" id="UP000433577">
    <property type="component" value="Chromosome 3"/>
</dbReference>
<feature type="domain" description="Calcineurin-like phosphoesterase" evidence="2">
    <location>
        <begin position="2"/>
        <end position="197"/>
    </location>
</feature>
<organism evidence="3 4">
    <name type="scientific">Paraburkholderia acidisoli</name>
    <dbReference type="NCBI Taxonomy" id="2571748"/>
    <lineage>
        <taxon>Bacteria</taxon>
        <taxon>Pseudomonadati</taxon>
        <taxon>Pseudomonadota</taxon>
        <taxon>Betaproteobacteria</taxon>
        <taxon>Burkholderiales</taxon>
        <taxon>Burkholderiaceae</taxon>
        <taxon>Paraburkholderia</taxon>
    </lineage>
</organism>
<dbReference type="PANTHER" id="PTHR42850:SF2">
    <property type="entry name" value="BLL5683 PROTEIN"/>
    <property type="match status" value="1"/>
</dbReference>
<dbReference type="PANTHER" id="PTHR42850">
    <property type="entry name" value="METALLOPHOSPHOESTERASE"/>
    <property type="match status" value="1"/>
</dbReference>
<dbReference type="CDD" id="cd00838">
    <property type="entry name" value="MPP_superfamily"/>
    <property type="match status" value="1"/>
</dbReference>
<evidence type="ECO:0000259" key="2">
    <source>
        <dbReference type="Pfam" id="PF12850"/>
    </source>
</evidence>
<dbReference type="Gene3D" id="3.60.21.10">
    <property type="match status" value="1"/>
</dbReference>
<dbReference type="GO" id="GO:0005737">
    <property type="term" value="C:cytoplasm"/>
    <property type="evidence" value="ECO:0007669"/>
    <property type="project" value="TreeGrafter"/>
</dbReference>
<dbReference type="InterPro" id="IPR050126">
    <property type="entry name" value="Ap4A_hydrolase"/>
</dbReference>
<comment type="similarity">
    <text evidence="1">Belongs to the metallophosphoesterase superfamily. YfcE family.</text>
</comment>
<sequence>MVTDIHGNAKGYEQILSELKSNGINHPPLLLGDLFWTGIEGRRPRDVLEMVTSMPIFGIVKGNTESYITSSWLDAWEPNSEEDKREKRSMKAFRSSLSAVEYDFIRNLPEAFSFRLSNRSCLAVHASPADIERGMIVNGSSEEWRRRLNGARPDILITGHLHRAFTHISNGITHICVGAAGRHPGEEDGIVDYAVLDETAVGFAAMHMRLVQA</sequence>
<proteinExistence type="inferred from homology"/>
<dbReference type="Pfam" id="PF12850">
    <property type="entry name" value="Metallophos_2"/>
    <property type="match status" value="1"/>
</dbReference>
<accession>A0A7Z2GML4</accession>
<dbReference type="GO" id="GO:0016791">
    <property type="term" value="F:phosphatase activity"/>
    <property type="evidence" value="ECO:0007669"/>
    <property type="project" value="TreeGrafter"/>
</dbReference>
<evidence type="ECO:0000313" key="3">
    <source>
        <dbReference type="EMBL" id="QGZ64590.1"/>
    </source>
</evidence>
<dbReference type="AlphaFoldDB" id="A0A7Z2GML4"/>
<name>A0A7Z2GML4_9BURK</name>
<dbReference type="RefSeq" id="WP_158954178.1">
    <property type="nucleotide sequence ID" value="NZ_CP046915.1"/>
</dbReference>
<dbReference type="InterPro" id="IPR024654">
    <property type="entry name" value="Calcineurin-like_PHP_lpxH"/>
</dbReference>
<dbReference type="OrthoDB" id="9813918at2"/>
<dbReference type="KEGG" id="pacs:FAZ98_22370"/>